<dbReference type="EMBL" id="JXII01000009">
    <property type="protein sequence ID" value="KIH69912.1"/>
    <property type="molecule type" value="Genomic_DNA"/>
</dbReference>
<reference evidence="2" key="3">
    <citation type="submission" date="2022-12" db="EMBL/GenBank/DDBJ databases">
        <title>Genome analysis and biological profiling of marine Salinicoccus roseus MOSEL-ME25.</title>
        <authorList>
            <person name="Mirza F.T."/>
            <person name="Xie Y."/>
            <person name="Shinwari Z.K."/>
        </authorList>
    </citation>
    <scope>NUCLEOTIDE SEQUENCE</scope>
    <source>
        <strain evidence="2">MOSEL-ME25</strain>
    </source>
</reference>
<name>A0A0C2E390_9STAP</name>
<sequence>MSAIYYFNTITDSKGNHEVHTQECIFLPSEGTRKRIGMESNCQNAIASARRENPGKTFDGCFYCSKECHTG</sequence>
<evidence type="ECO:0000313" key="4">
    <source>
        <dbReference type="Proteomes" id="UP000527860"/>
    </source>
</evidence>
<evidence type="ECO:0000313" key="1">
    <source>
        <dbReference type="EMBL" id="KIH69912.1"/>
    </source>
</evidence>
<dbReference type="RefSeq" id="WP_040106553.1">
    <property type="nucleotide sequence ID" value="NZ_JABEVU030000001.1"/>
</dbReference>
<dbReference type="STRING" id="45670.SN16_10360"/>
<protein>
    <submittedName>
        <fullName evidence="1">Uncharacterized protein</fullName>
    </submittedName>
</protein>
<organism evidence="1 3">
    <name type="scientific">Salinicoccus roseus</name>
    <dbReference type="NCBI Taxonomy" id="45670"/>
    <lineage>
        <taxon>Bacteria</taxon>
        <taxon>Bacillati</taxon>
        <taxon>Bacillota</taxon>
        <taxon>Bacilli</taxon>
        <taxon>Bacillales</taxon>
        <taxon>Staphylococcaceae</taxon>
        <taxon>Salinicoccus</taxon>
    </lineage>
</organism>
<reference evidence="1 3" key="1">
    <citation type="submission" date="2015-01" db="EMBL/GenBank/DDBJ databases">
        <title>Genome sequences of high lactate-tolerant strain Salinicoccus roseus W12 with industrial interest.</title>
        <authorList>
            <person name="Wang H."/>
            <person name="Yu B."/>
        </authorList>
    </citation>
    <scope>NUCLEOTIDE SEQUENCE [LARGE SCALE GENOMIC DNA]</scope>
    <source>
        <strain evidence="1 3">W12</strain>
    </source>
</reference>
<dbReference type="Proteomes" id="UP000527860">
    <property type="component" value="Unassembled WGS sequence"/>
</dbReference>
<dbReference type="AlphaFoldDB" id="A0A0C2E390"/>
<dbReference type="OrthoDB" id="47198at2"/>
<dbReference type="EMBL" id="JABEVU030000001">
    <property type="protein sequence ID" value="MDB0581199.1"/>
    <property type="molecule type" value="Genomic_DNA"/>
</dbReference>
<comment type="caution">
    <text evidence="1">The sequence shown here is derived from an EMBL/GenBank/DDBJ whole genome shotgun (WGS) entry which is preliminary data.</text>
</comment>
<accession>A0A0C2E390</accession>
<evidence type="ECO:0000313" key="2">
    <source>
        <dbReference type="EMBL" id="MDB0581199.1"/>
    </source>
</evidence>
<keyword evidence="4" id="KW-1185">Reference proteome</keyword>
<dbReference type="Proteomes" id="UP000031546">
    <property type="component" value="Unassembled WGS sequence"/>
</dbReference>
<gene>
    <name evidence="2" type="ORF">F7P68_0011770</name>
    <name evidence="1" type="ORF">SN16_10360</name>
</gene>
<dbReference type="GeneID" id="77845958"/>
<proteinExistence type="predicted"/>
<reference evidence="2" key="2">
    <citation type="submission" date="2020-04" db="EMBL/GenBank/DDBJ databases">
        <authorList>
            <person name="Tanveer F."/>
            <person name="Xie Y."/>
            <person name="Shinwari Z.K."/>
        </authorList>
    </citation>
    <scope>NUCLEOTIDE SEQUENCE</scope>
    <source>
        <strain evidence="2">MOSEL-ME25</strain>
    </source>
</reference>
<evidence type="ECO:0000313" key="3">
    <source>
        <dbReference type="Proteomes" id="UP000031546"/>
    </source>
</evidence>